<dbReference type="GO" id="GO:0008360">
    <property type="term" value="P:regulation of cell shape"/>
    <property type="evidence" value="ECO:0007669"/>
    <property type="project" value="UniProtKB-UniRule"/>
</dbReference>
<dbReference type="OrthoDB" id="9809748at2"/>
<sequence>MAQRKIVVGVLILSGAAGLYGVLSRLGYVTPVSALPSVLCFDGCLSAEAMHKLPAEKGLLNGDAALTSLLGTDTPNKQNISVLIEKAKYRLTIYDDRQPIKSYPIVLGSAPTGDKLREGDRKTPEGIFRIRDLYPHESWSKFLWLDYPNKTSWRKHLAAKRSGKLDLSATIGGEVGIHGVPEGNDAWIDARQNWTWGCPSLKNKDIDEIYNVVQVGTVVEIVP</sequence>
<dbReference type="PANTHER" id="PTHR36699">
    <property type="entry name" value="LD-TRANSPEPTIDASE"/>
    <property type="match status" value="1"/>
</dbReference>
<dbReference type="Gene3D" id="2.40.440.10">
    <property type="entry name" value="L,D-transpeptidase catalytic domain-like"/>
    <property type="match status" value="1"/>
</dbReference>
<dbReference type="PROSITE" id="PS52029">
    <property type="entry name" value="LD_TPASE"/>
    <property type="match status" value="1"/>
</dbReference>
<dbReference type="InterPro" id="IPR005490">
    <property type="entry name" value="LD_TPept_cat_dom"/>
</dbReference>
<feature type="active site" description="Nucleophile" evidence="6">
    <location>
        <position position="198"/>
    </location>
</feature>
<gene>
    <name evidence="8" type="ORF">C1752_01593</name>
</gene>
<dbReference type="InterPro" id="IPR038063">
    <property type="entry name" value="Transpep_catalytic_dom"/>
</dbReference>
<evidence type="ECO:0000259" key="7">
    <source>
        <dbReference type="PROSITE" id="PS52029"/>
    </source>
</evidence>
<evidence type="ECO:0000256" key="6">
    <source>
        <dbReference type="PROSITE-ProRule" id="PRU01373"/>
    </source>
</evidence>
<dbReference type="Pfam" id="PF03734">
    <property type="entry name" value="YkuD"/>
    <property type="match status" value="1"/>
</dbReference>
<evidence type="ECO:0000256" key="2">
    <source>
        <dbReference type="ARBA" id="ARBA00022679"/>
    </source>
</evidence>
<dbReference type="GO" id="GO:0009252">
    <property type="term" value="P:peptidoglycan biosynthetic process"/>
    <property type="evidence" value="ECO:0007669"/>
    <property type="project" value="UniProtKB-UniPathway"/>
</dbReference>
<feature type="active site" description="Proton donor/acceptor" evidence="6">
    <location>
        <position position="178"/>
    </location>
</feature>
<dbReference type="GO" id="GO:0016740">
    <property type="term" value="F:transferase activity"/>
    <property type="evidence" value="ECO:0007669"/>
    <property type="project" value="UniProtKB-KW"/>
</dbReference>
<evidence type="ECO:0000256" key="1">
    <source>
        <dbReference type="ARBA" id="ARBA00004752"/>
    </source>
</evidence>
<keyword evidence="9" id="KW-1185">Reference proteome</keyword>
<evidence type="ECO:0000313" key="8">
    <source>
        <dbReference type="EMBL" id="PZD73902.1"/>
    </source>
</evidence>
<evidence type="ECO:0000256" key="3">
    <source>
        <dbReference type="ARBA" id="ARBA00022960"/>
    </source>
</evidence>
<dbReference type="RefSeq" id="WP_110985823.1">
    <property type="nucleotide sequence ID" value="NZ_CAWNWM010000004.1"/>
</dbReference>
<dbReference type="PANTHER" id="PTHR36699:SF1">
    <property type="entry name" value="L,D-TRANSPEPTIDASE YAFK-RELATED"/>
    <property type="match status" value="1"/>
</dbReference>
<keyword evidence="5 6" id="KW-0961">Cell wall biogenesis/degradation</keyword>
<proteinExistence type="predicted"/>
<evidence type="ECO:0000256" key="5">
    <source>
        <dbReference type="ARBA" id="ARBA00023316"/>
    </source>
</evidence>
<comment type="caution">
    <text evidence="8">The sequence shown here is derived from an EMBL/GenBank/DDBJ whole genome shotgun (WGS) entry which is preliminary data.</text>
</comment>
<organism evidence="8 9">
    <name type="scientific">Acaryochloris thomasi RCC1774</name>
    <dbReference type="NCBI Taxonomy" id="1764569"/>
    <lineage>
        <taxon>Bacteria</taxon>
        <taxon>Bacillati</taxon>
        <taxon>Cyanobacteriota</taxon>
        <taxon>Cyanophyceae</taxon>
        <taxon>Acaryochloridales</taxon>
        <taxon>Acaryochloridaceae</taxon>
        <taxon>Acaryochloris</taxon>
        <taxon>Acaryochloris thomasi</taxon>
    </lineage>
</organism>
<comment type="pathway">
    <text evidence="1 6">Cell wall biogenesis; peptidoglycan biosynthesis.</text>
</comment>
<keyword evidence="2" id="KW-0808">Transferase</keyword>
<keyword evidence="3 6" id="KW-0133">Cell shape</keyword>
<dbReference type="GO" id="GO:0071555">
    <property type="term" value="P:cell wall organization"/>
    <property type="evidence" value="ECO:0007669"/>
    <property type="project" value="UniProtKB-UniRule"/>
</dbReference>
<dbReference type="CDD" id="cd16913">
    <property type="entry name" value="YkuD_like"/>
    <property type="match status" value="1"/>
</dbReference>
<reference evidence="8 9" key="1">
    <citation type="journal article" date="2018" name="Sci. Rep.">
        <title>A novel species of the marine cyanobacterium Acaryochloris with a unique pigment content and lifestyle.</title>
        <authorList>
            <person name="Partensky F."/>
            <person name="Six C."/>
            <person name="Ratin M."/>
            <person name="Garczarek L."/>
            <person name="Vaulot D."/>
            <person name="Probert I."/>
            <person name="Calteau A."/>
            <person name="Gourvil P."/>
            <person name="Marie D."/>
            <person name="Grebert T."/>
            <person name="Bouchier C."/>
            <person name="Le Panse S."/>
            <person name="Gachenot M."/>
            <person name="Rodriguez F."/>
            <person name="Garrido J.L."/>
        </authorList>
    </citation>
    <scope>NUCLEOTIDE SEQUENCE [LARGE SCALE GENOMIC DNA]</scope>
    <source>
        <strain evidence="8 9">RCC1774</strain>
    </source>
</reference>
<protein>
    <recommendedName>
        <fullName evidence="7">L,D-TPase catalytic domain-containing protein</fullName>
    </recommendedName>
</protein>
<evidence type="ECO:0000256" key="4">
    <source>
        <dbReference type="ARBA" id="ARBA00022984"/>
    </source>
</evidence>
<keyword evidence="4 6" id="KW-0573">Peptidoglycan synthesis</keyword>
<accession>A0A2W1JTK8</accession>
<feature type="domain" description="L,D-TPase catalytic" evidence="7">
    <location>
        <begin position="80"/>
        <end position="222"/>
    </location>
</feature>
<dbReference type="AlphaFoldDB" id="A0A2W1JTK8"/>
<evidence type="ECO:0000313" key="9">
    <source>
        <dbReference type="Proteomes" id="UP000248857"/>
    </source>
</evidence>
<dbReference type="UniPathway" id="UPA00219"/>
<dbReference type="Proteomes" id="UP000248857">
    <property type="component" value="Unassembled WGS sequence"/>
</dbReference>
<name>A0A2W1JTK8_9CYAN</name>
<dbReference type="SUPFAM" id="SSF141523">
    <property type="entry name" value="L,D-transpeptidase catalytic domain-like"/>
    <property type="match status" value="1"/>
</dbReference>
<dbReference type="EMBL" id="PQWO01000004">
    <property type="protein sequence ID" value="PZD73902.1"/>
    <property type="molecule type" value="Genomic_DNA"/>
</dbReference>